<evidence type="ECO:0000256" key="3">
    <source>
        <dbReference type="ARBA" id="ARBA00023125"/>
    </source>
</evidence>
<accession>A0ABR5TPG1</accession>
<dbReference type="Gene3D" id="3.40.190.290">
    <property type="match status" value="1"/>
</dbReference>
<feature type="domain" description="HTH lysR-type" evidence="5">
    <location>
        <begin position="1"/>
        <end position="59"/>
    </location>
</feature>
<dbReference type="SUPFAM" id="SSF46785">
    <property type="entry name" value="Winged helix' DNA-binding domain"/>
    <property type="match status" value="1"/>
</dbReference>
<keyword evidence="4" id="KW-0804">Transcription</keyword>
<dbReference type="SUPFAM" id="SSF53850">
    <property type="entry name" value="Periplasmic binding protein-like II"/>
    <property type="match status" value="1"/>
</dbReference>
<dbReference type="Gene3D" id="1.10.10.10">
    <property type="entry name" value="Winged helix-like DNA-binding domain superfamily/Winged helix DNA-binding domain"/>
    <property type="match status" value="1"/>
</dbReference>
<keyword evidence="3" id="KW-0238">DNA-binding</keyword>
<dbReference type="InterPro" id="IPR000847">
    <property type="entry name" value="LysR_HTH_N"/>
</dbReference>
<sequence>MNNKKKLHYIQTIVDKNNLTKASKELFVSQPYLSKFIKNINDELGIEILNKSNNDIQLTFAGERYIHYLKELEKIEKKMYYEFDLLKENKKGEIRLGINPAIATSMLYKVIPAFKKDYPDIDIKLFENTQDKSEDMIIKNKLDIVIGMKPIVYKNLSYNIIYSEKMYLFVPKINSIYNPKIKEITKFTKNISLLDSHPIILTPPTYGIGKTISNFFKKNNLEFNNILTTTTVPTAVNLAKSGMGLTFVPETLIKDYISEEANIFSFNISDIKAEYVVIFKKDDIKPIVNKFLDYILKLLKKDK</sequence>
<comment type="similarity">
    <text evidence="1">Belongs to the LysR transcriptional regulatory family.</text>
</comment>
<dbReference type="InterPro" id="IPR005119">
    <property type="entry name" value="LysR_subst-bd"/>
</dbReference>
<dbReference type="PANTHER" id="PTHR30419:SF28">
    <property type="entry name" value="HTH-TYPE TRANSCRIPTIONAL REGULATOR BSDA"/>
    <property type="match status" value="1"/>
</dbReference>
<keyword evidence="7" id="KW-1185">Reference proteome</keyword>
<protein>
    <submittedName>
        <fullName evidence="6">LysR substrate binding domain protein</fullName>
    </submittedName>
</protein>
<dbReference type="PANTHER" id="PTHR30419">
    <property type="entry name" value="HTH-TYPE TRANSCRIPTIONAL REGULATOR YBHD"/>
    <property type="match status" value="1"/>
</dbReference>
<proteinExistence type="inferred from homology"/>
<dbReference type="InterPro" id="IPR036390">
    <property type="entry name" value="WH_DNA-bd_sf"/>
</dbReference>
<evidence type="ECO:0000313" key="6">
    <source>
        <dbReference type="EMBL" id="KXB58414.1"/>
    </source>
</evidence>
<keyword evidence="2" id="KW-0805">Transcription regulation</keyword>
<evidence type="ECO:0000256" key="1">
    <source>
        <dbReference type="ARBA" id="ARBA00009437"/>
    </source>
</evidence>
<reference evidence="6 7" key="1">
    <citation type="submission" date="2016-01" db="EMBL/GenBank/DDBJ databases">
        <authorList>
            <person name="Mitreva M."/>
            <person name="Pepin K.H."/>
            <person name="Mihindukulasuriya K.A."/>
            <person name="Fulton R."/>
            <person name="Fronick C."/>
            <person name="O'Laughlin M."/>
            <person name="Miner T."/>
            <person name="Herter B."/>
            <person name="Rosa B.A."/>
            <person name="Cordes M."/>
            <person name="Tomlinson C."/>
            <person name="Wollam A."/>
            <person name="Palsikar V.B."/>
            <person name="Mardis E.R."/>
            <person name="Wilson R.K."/>
        </authorList>
    </citation>
    <scope>NUCLEOTIDE SEQUENCE [LARGE SCALE GENOMIC DNA]</scope>
    <source>
        <strain evidence="6 7">KA00071</strain>
    </source>
</reference>
<dbReference type="EMBL" id="LSDB01000012">
    <property type="protein sequence ID" value="KXB58414.1"/>
    <property type="molecule type" value="Genomic_DNA"/>
</dbReference>
<name>A0ABR5TPG1_9BACL</name>
<evidence type="ECO:0000259" key="5">
    <source>
        <dbReference type="PROSITE" id="PS50931"/>
    </source>
</evidence>
<evidence type="ECO:0000256" key="4">
    <source>
        <dbReference type="ARBA" id="ARBA00023163"/>
    </source>
</evidence>
<organism evidence="6 7">
    <name type="scientific">Gemelliphila asaccharolytica</name>
    <dbReference type="NCBI Taxonomy" id="502393"/>
    <lineage>
        <taxon>Bacteria</taxon>
        <taxon>Bacillati</taxon>
        <taxon>Bacillota</taxon>
        <taxon>Bacilli</taxon>
        <taxon>Bacillales</taxon>
        <taxon>Gemellaceae</taxon>
        <taxon>Gemelliphila</taxon>
    </lineage>
</organism>
<dbReference type="Pfam" id="PF03466">
    <property type="entry name" value="LysR_substrate"/>
    <property type="match status" value="1"/>
</dbReference>
<evidence type="ECO:0000313" key="7">
    <source>
        <dbReference type="Proteomes" id="UP000070467"/>
    </source>
</evidence>
<dbReference type="InterPro" id="IPR036388">
    <property type="entry name" value="WH-like_DNA-bd_sf"/>
</dbReference>
<dbReference type="Proteomes" id="UP000070467">
    <property type="component" value="Unassembled WGS sequence"/>
</dbReference>
<comment type="caution">
    <text evidence="6">The sequence shown here is derived from an EMBL/GenBank/DDBJ whole genome shotgun (WGS) entry which is preliminary data.</text>
</comment>
<dbReference type="PROSITE" id="PS50931">
    <property type="entry name" value="HTH_LYSR"/>
    <property type="match status" value="1"/>
</dbReference>
<gene>
    <name evidence="6" type="ORF">HMPREF1871_00492</name>
</gene>
<dbReference type="RefSeq" id="WP_066129611.1">
    <property type="nucleotide sequence ID" value="NZ_KQ959865.1"/>
</dbReference>
<dbReference type="Pfam" id="PF00126">
    <property type="entry name" value="HTH_1"/>
    <property type="match status" value="1"/>
</dbReference>
<dbReference type="CDD" id="cd05466">
    <property type="entry name" value="PBP2_LTTR_substrate"/>
    <property type="match status" value="1"/>
</dbReference>
<dbReference type="InterPro" id="IPR050950">
    <property type="entry name" value="HTH-type_LysR_regulators"/>
</dbReference>
<evidence type="ECO:0000256" key="2">
    <source>
        <dbReference type="ARBA" id="ARBA00023015"/>
    </source>
</evidence>